<evidence type="ECO:0000313" key="1">
    <source>
        <dbReference type="EMBL" id="GHH28345.1"/>
    </source>
</evidence>
<dbReference type="EMBL" id="BNAY01000007">
    <property type="protein sequence ID" value="GHH28345.1"/>
    <property type="molecule type" value="Genomic_DNA"/>
</dbReference>
<evidence type="ECO:0008006" key="3">
    <source>
        <dbReference type="Google" id="ProtNLM"/>
    </source>
</evidence>
<sequence length="77" mass="8385">MPDASLRPSFLITILPGVAAILPQSPLLHLNYLVRAPENTVPDEANSLEEFTNPVRKESTSRYLTATISPTAVTHSL</sequence>
<keyword evidence="2" id="KW-1185">Reference proteome</keyword>
<proteinExistence type="predicted"/>
<accession>A0ABQ3LXM6</accession>
<comment type="caution">
    <text evidence="1">The sequence shown here is derived from an EMBL/GenBank/DDBJ whole genome shotgun (WGS) entry which is preliminary data.</text>
</comment>
<name>A0ABQ3LXM6_9PSEU</name>
<dbReference type="Proteomes" id="UP000635387">
    <property type="component" value="Unassembled WGS sequence"/>
</dbReference>
<reference evidence="2" key="1">
    <citation type="journal article" date="2019" name="Int. J. Syst. Evol. Microbiol.">
        <title>The Global Catalogue of Microorganisms (GCM) 10K type strain sequencing project: providing services to taxonomists for standard genome sequencing and annotation.</title>
        <authorList>
            <consortium name="The Broad Institute Genomics Platform"/>
            <consortium name="The Broad Institute Genome Sequencing Center for Infectious Disease"/>
            <person name="Wu L."/>
            <person name="Ma J."/>
        </authorList>
    </citation>
    <scope>NUCLEOTIDE SEQUENCE [LARGE SCALE GENOMIC DNA]</scope>
    <source>
        <strain evidence="2">CGMCC 4.7683</strain>
    </source>
</reference>
<gene>
    <name evidence="1" type="ORF">GCM10017790_59050</name>
</gene>
<organism evidence="1 2">
    <name type="scientific">Amycolatopsis oliviviridis</name>
    <dbReference type="NCBI Taxonomy" id="1471590"/>
    <lineage>
        <taxon>Bacteria</taxon>
        <taxon>Bacillati</taxon>
        <taxon>Actinomycetota</taxon>
        <taxon>Actinomycetes</taxon>
        <taxon>Pseudonocardiales</taxon>
        <taxon>Pseudonocardiaceae</taxon>
        <taxon>Amycolatopsis</taxon>
    </lineage>
</organism>
<evidence type="ECO:0000313" key="2">
    <source>
        <dbReference type="Proteomes" id="UP000635387"/>
    </source>
</evidence>
<protein>
    <recommendedName>
        <fullName evidence="3">Secreted protein</fullName>
    </recommendedName>
</protein>